<dbReference type="Proteomes" id="UP000036958">
    <property type="component" value="Unassembled WGS sequence"/>
</dbReference>
<protein>
    <submittedName>
        <fullName evidence="1">Uncharacterized protein</fullName>
    </submittedName>
</protein>
<dbReference type="EMBL" id="LGIA01000216">
    <property type="protein sequence ID" value="KOH42666.1"/>
    <property type="molecule type" value="Genomic_DNA"/>
</dbReference>
<comment type="caution">
    <text evidence="1">The sequence shown here is derived from an EMBL/GenBank/DDBJ whole genome shotgun (WGS) entry which is preliminary data.</text>
</comment>
<organism evidence="1 2">
    <name type="scientific">Sunxiuqinia dokdonensis</name>
    <dbReference type="NCBI Taxonomy" id="1409788"/>
    <lineage>
        <taxon>Bacteria</taxon>
        <taxon>Pseudomonadati</taxon>
        <taxon>Bacteroidota</taxon>
        <taxon>Bacteroidia</taxon>
        <taxon>Marinilabiliales</taxon>
        <taxon>Prolixibacteraceae</taxon>
        <taxon>Sunxiuqinia</taxon>
    </lineage>
</organism>
<dbReference type="AlphaFoldDB" id="A0A0L8V2M2"/>
<sequence length="48" mass="5978">MSHHEEKIKIIWQSWKNEFILQTKRSVYETHERTYFKGGFFIVYAEKL</sequence>
<evidence type="ECO:0000313" key="1">
    <source>
        <dbReference type="EMBL" id="KOH42666.1"/>
    </source>
</evidence>
<keyword evidence="2" id="KW-1185">Reference proteome</keyword>
<reference evidence="2" key="1">
    <citation type="submission" date="2015-07" db="EMBL/GenBank/DDBJ databases">
        <title>Genome sequencing of Sunxiuqinia dokdonensis strain SK.</title>
        <authorList>
            <person name="Ahn S."/>
            <person name="Kim B.-C."/>
        </authorList>
    </citation>
    <scope>NUCLEOTIDE SEQUENCE [LARGE SCALE GENOMIC DNA]</scope>
    <source>
        <strain evidence="2">SK</strain>
    </source>
</reference>
<dbReference type="STRING" id="1409788.NC99_45020"/>
<gene>
    <name evidence="1" type="ORF">NC99_45020</name>
</gene>
<evidence type="ECO:0000313" key="2">
    <source>
        <dbReference type="Proteomes" id="UP000036958"/>
    </source>
</evidence>
<accession>A0A0L8V2M2</accession>
<proteinExistence type="predicted"/>
<name>A0A0L8V2M2_9BACT</name>